<keyword evidence="2" id="KW-1185">Reference proteome</keyword>
<name>A0AAD5LYB6_PYTIN</name>
<gene>
    <name evidence="1" type="ORF">P43SY_009472</name>
</gene>
<dbReference type="EMBL" id="JAKCXM010000290">
    <property type="protein sequence ID" value="KAJ0396563.1"/>
    <property type="molecule type" value="Genomic_DNA"/>
</dbReference>
<accession>A0AAD5LYB6</accession>
<sequence length="308" mass="33291">MWWPWRAISVEHDKLEATHEALAIAVHVECGGVELFVRHKKQQWHCRVLDWPALHRDDAQRKQLLDVAPSASLGPADLARVLYFGAHTLACGAVVERRRLRWTAAVDDAKAASAPCRELLVQYALAPSSAPQGETLTLLELALALALALLPHASHARGLGASPSRPRKPSPARVASAKSCVKTFPTRFVNWAIDAAEGSWLRAVADGLQVRERGDYELTLAVDCDAATVVVELDGECLSPDASHGGLQLFRAPNCAAGAVLRVLVVDAPAPCDAELTVRQCRRARRARLLELLQELLLAGLADDGSSD</sequence>
<protein>
    <submittedName>
        <fullName evidence="1">Uncharacterized protein</fullName>
    </submittedName>
</protein>
<comment type="caution">
    <text evidence="1">The sequence shown here is derived from an EMBL/GenBank/DDBJ whole genome shotgun (WGS) entry which is preliminary data.</text>
</comment>
<dbReference type="Proteomes" id="UP001209570">
    <property type="component" value="Unassembled WGS sequence"/>
</dbReference>
<dbReference type="AlphaFoldDB" id="A0AAD5LYB6"/>
<evidence type="ECO:0000313" key="1">
    <source>
        <dbReference type="EMBL" id="KAJ0396563.1"/>
    </source>
</evidence>
<organism evidence="1 2">
    <name type="scientific">Pythium insidiosum</name>
    <name type="common">Pythiosis disease agent</name>
    <dbReference type="NCBI Taxonomy" id="114742"/>
    <lineage>
        <taxon>Eukaryota</taxon>
        <taxon>Sar</taxon>
        <taxon>Stramenopiles</taxon>
        <taxon>Oomycota</taxon>
        <taxon>Peronosporomycetes</taxon>
        <taxon>Pythiales</taxon>
        <taxon>Pythiaceae</taxon>
        <taxon>Pythium</taxon>
    </lineage>
</organism>
<proteinExistence type="predicted"/>
<evidence type="ECO:0000313" key="2">
    <source>
        <dbReference type="Proteomes" id="UP001209570"/>
    </source>
</evidence>
<reference evidence="1" key="1">
    <citation type="submission" date="2021-12" db="EMBL/GenBank/DDBJ databases">
        <title>Prjna785345.</title>
        <authorList>
            <person name="Rujirawat T."/>
            <person name="Krajaejun T."/>
        </authorList>
    </citation>
    <scope>NUCLEOTIDE SEQUENCE</scope>
    <source>
        <strain evidence="1">Pi057C3</strain>
    </source>
</reference>